<evidence type="ECO:0000313" key="2">
    <source>
        <dbReference type="Proteomes" id="UP001141422"/>
    </source>
</evidence>
<keyword evidence="2" id="KW-1185">Reference proteome</keyword>
<accession>A0ABT4IH74</accession>
<sequence length="393" mass="40788">MRVLVLDTIHGGADIADALQMRGDTVDAVDVYRGSGVPEQTAASRSYDLVTAPVHLTPSYPLLRKAPVKTHHEMVRELVVPPRISVEITGARGKTTTAFALAHLMTGTGRGILHTSSGTFRMPGTELLWRKSITPASVLAACTAAQNCNAAWLIAEESVGVAGFGTLGILTSADDYSIAGGTKSALLEKCRSLAACRTVLVPRGVPVHDGWQVIEDLVSVTGDVLSFDGGEVTNPLLTLAGYRAALSAAAAAALLLGLPVAQLGSFSALKGRMHLSAERGVPVLDNANSGTNADNTIEAAAYLRRMCPGRPVVLAVGMEHHAVCEGFPAGEVRRAVSAVRPAHLVIIAGADDCAGEFPDADTVCTTFPAATDAAVDLAKKTGGSVLLAAKTWR</sequence>
<dbReference type="NCBIfam" id="NF033197">
    <property type="entry name" value="F430_CfbE"/>
    <property type="match status" value="1"/>
</dbReference>
<dbReference type="InterPro" id="IPR036565">
    <property type="entry name" value="Mur-like_cat_sf"/>
</dbReference>
<comment type="caution">
    <text evidence="1">The sequence shown here is derived from an EMBL/GenBank/DDBJ whole genome shotgun (WGS) entry which is preliminary data.</text>
</comment>
<dbReference type="SUPFAM" id="SSF53623">
    <property type="entry name" value="MurD-like peptide ligases, catalytic domain"/>
    <property type="match status" value="1"/>
</dbReference>
<reference evidence="1" key="1">
    <citation type="submission" date="2022-12" db="EMBL/GenBank/DDBJ databases">
        <title>Isolation and characterisation of novel Methanocorpusculum spp. from native Australian herbivores indicates the genus is ancestrally host-associated.</title>
        <authorList>
            <person name="Volmer J.G."/>
            <person name="Soo R.M."/>
            <person name="Evans P.N."/>
            <person name="Hoedt E.C."/>
            <person name="Astorga Alsina A.L."/>
            <person name="Woodcroft B.J."/>
            <person name="Tyson G.W."/>
            <person name="Hugenholtz P."/>
            <person name="Morrison M."/>
        </authorList>
    </citation>
    <scope>NUCLEOTIDE SEQUENCE</scope>
    <source>
        <strain evidence="1">MG</strain>
    </source>
</reference>
<dbReference type="Proteomes" id="UP001141422">
    <property type="component" value="Unassembled WGS sequence"/>
</dbReference>
<gene>
    <name evidence="1" type="primary">cfbE</name>
    <name evidence="1" type="ORF">O0S10_04570</name>
</gene>
<dbReference type="EMBL" id="JAPTGB010000008">
    <property type="protein sequence ID" value="MCZ0860505.1"/>
    <property type="molecule type" value="Genomic_DNA"/>
</dbReference>
<organism evidence="1 2">
    <name type="scientific">Methanocorpusculum petauri</name>
    <dbReference type="NCBI Taxonomy" id="3002863"/>
    <lineage>
        <taxon>Archaea</taxon>
        <taxon>Methanobacteriati</taxon>
        <taxon>Methanobacteriota</taxon>
        <taxon>Stenosarchaea group</taxon>
        <taxon>Methanomicrobia</taxon>
        <taxon>Methanomicrobiales</taxon>
        <taxon>Methanocorpusculaceae</taxon>
        <taxon>Methanocorpusculum</taxon>
    </lineage>
</organism>
<evidence type="ECO:0000313" key="1">
    <source>
        <dbReference type="EMBL" id="MCZ0860505.1"/>
    </source>
</evidence>
<dbReference type="RefSeq" id="WP_268924719.1">
    <property type="nucleotide sequence ID" value="NZ_JAPTGB010000008.1"/>
</dbReference>
<name>A0ABT4IH74_9EURY</name>
<proteinExistence type="predicted"/>
<protein>
    <submittedName>
        <fullName evidence="1">Coenzyme F430 synthase</fullName>
    </submittedName>
</protein>